<evidence type="ECO:0000256" key="1">
    <source>
        <dbReference type="ARBA" id="ARBA00006226"/>
    </source>
</evidence>
<dbReference type="NCBIfam" id="TIGR02385">
    <property type="entry name" value="RelE_StbE"/>
    <property type="match status" value="1"/>
</dbReference>
<organism evidence="3 4">
    <name type="scientific">Paracoccus alkanivorans</name>
    <dbReference type="NCBI Taxonomy" id="2116655"/>
    <lineage>
        <taxon>Bacteria</taxon>
        <taxon>Pseudomonadati</taxon>
        <taxon>Pseudomonadota</taxon>
        <taxon>Alphaproteobacteria</taxon>
        <taxon>Rhodobacterales</taxon>
        <taxon>Paracoccaceae</taxon>
        <taxon>Paracoccus</taxon>
    </lineage>
</organism>
<dbReference type="RefSeq" id="WP_122111979.1">
    <property type="nucleotide sequence ID" value="NZ_QOKZ01000003.1"/>
</dbReference>
<reference evidence="3 4" key="1">
    <citation type="submission" date="2018-07" db="EMBL/GenBank/DDBJ databases">
        <authorList>
            <person name="Zhang Y."/>
            <person name="Wang L."/>
            <person name="Ma S."/>
        </authorList>
    </citation>
    <scope>NUCLEOTIDE SEQUENCE [LARGE SCALE GENOMIC DNA]</scope>
    <source>
        <strain evidence="3 4">4-2</strain>
    </source>
</reference>
<dbReference type="InterPro" id="IPR007712">
    <property type="entry name" value="RelE/ParE_toxin"/>
</dbReference>
<protein>
    <submittedName>
        <fullName evidence="3">Type II toxin-antitoxin system RelE/ParE family toxin</fullName>
    </submittedName>
</protein>
<dbReference type="Gene3D" id="3.30.2310.20">
    <property type="entry name" value="RelE-like"/>
    <property type="match status" value="1"/>
</dbReference>
<dbReference type="Proteomes" id="UP000273516">
    <property type="component" value="Unassembled WGS sequence"/>
</dbReference>
<dbReference type="PANTHER" id="PTHR35601:SF2">
    <property type="entry name" value="MRNA INTERFERASE TOXIN RELE"/>
    <property type="match status" value="1"/>
</dbReference>
<name>A0A3M0ME23_9RHOB</name>
<gene>
    <name evidence="3" type="ORF">C9E81_08915</name>
</gene>
<dbReference type="SUPFAM" id="SSF143011">
    <property type="entry name" value="RelE-like"/>
    <property type="match status" value="1"/>
</dbReference>
<evidence type="ECO:0000256" key="2">
    <source>
        <dbReference type="ARBA" id="ARBA00022649"/>
    </source>
</evidence>
<accession>A0A3M0ME23</accession>
<dbReference type="Pfam" id="PF05016">
    <property type="entry name" value="ParE_toxin"/>
    <property type="match status" value="1"/>
</dbReference>
<keyword evidence="2" id="KW-1277">Toxin-antitoxin system</keyword>
<dbReference type="PANTHER" id="PTHR35601">
    <property type="entry name" value="TOXIN RELE"/>
    <property type="match status" value="1"/>
</dbReference>
<dbReference type="OrthoDB" id="9801234at2"/>
<proteinExistence type="inferred from homology"/>
<dbReference type="EMBL" id="QOKZ01000003">
    <property type="protein sequence ID" value="RMC35353.1"/>
    <property type="molecule type" value="Genomic_DNA"/>
</dbReference>
<sequence length="101" mass="11904">MTYNLDFHEKALKEWRALDATVRERLKRKLAERLEEPRVEADKLSGQPDRYKIKLKKPGLRLVYQVFDDRLVVAVIAVGKRERSAVYEKASGRFYLPPEDE</sequence>
<comment type="caution">
    <text evidence="3">The sequence shown here is derived from an EMBL/GenBank/DDBJ whole genome shotgun (WGS) entry which is preliminary data.</text>
</comment>
<evidence type="ECO:0000313" key="4">
    <source>
        <dbReference type="Proteomes" id="UP000273516"/>
    </source>
</evidence>
<evidence type="ECO:0000313" key="3">
    <source>
        <dbReference type="EMBL" id="RMC35353.1"/>
    </source>
</evidence>
<dbReference type="AlphaFoldDB" id="A0A3M0ME23"/>
<dbReference type="InterPro" id="IPR035093">
    <property type="entry name" value="RelE/ParE_toxin_dom_sf"/>
</dbReference>
<keyword evidence="4" id="KW-1185">Reference proteome</keyword>
<comment type="similarity">
    <text evidence="1">Belongs to the RelE toxin family.</text>
</comment>